<feature type="non-terminal residue" evidence="1">
    <location>
        <position position="1"/>
    </location>
</feature>
<gene>
    <name evidence="1" type="ORF">PGLA1383_LOCUS20066</name>
</gene>
<reference evidence="1" key="1">
    <citation type="submission" date="2021-02" db="EMBL/GenBank/DDBJ databases">
        <authorList>
            <person name="Dougan E. K."/>
            <person name="Rhodes N."/>
            <person name="Thang M."/>
            <person name="Chan C."/>
        </authorList>
    </citation>
    <scope>NUCLEOTIDE SEQUENCE</scope>
</reference>
<feature type="non-terminal residue" evidence="1">
    <location>
        <position position="65"/>
    </location>
</feature>
<organism evidence="1 2">
    <name type="scientific">Polarella glacialis</name>
    <name type="common">Dinoflagellate</name>
    <dbReference type="NCBI Taxonomy" id="89957"/>
    <lineage>
        <taxon>Eukaryota</taxon>
        <taxon>Sar</taxon>
        <taxon>Alveolata</taxon>
        <taxon>Dinophyceae</taxon>
        <taxon>Suessiales</taxon>
        <taxon>Suessiaceae</taxon>
        <taxon>Polarella</taxon>
    </lineage>
</organism>
<evidence type="ECO:0000313" key="2">
    <source>
        <dbReference type="Proteomes" id="UP000654075"/>
    </source>
</evidence>
<dbReference type="EMBL" id="CAJNNV010013555">
    <property type="protein sequence ID" value="CAE8601788.1"/>
    <property type="molecule type" value="Genomic_DNA"/>
</dbReference>
<proteinExistence type="predicted"/>
<name>A0A813EMA7_POLGL</name>
<accession>A0A813EMA7</accession>
<dbReference type="Proteomes" id="UP000654075">
    <property type="component" value="Unassembled WGS sequence"/>
</dbReference>
<dbReference type="OrthoDB" id="10596141at2759"/>
<dbReference type="AlphaFoldDB" id="A0A813EMA7"/>
<protein>
    <submittedName>
        <fullName evidence="1">Uncharacterized protein</fullName>
    </submittedName>
</protein>
<evidence type="ECO:0000313" key="1">
    <source>
        <dbReference type="EMBL" id="CAE8601788.1"/>
    </source>
</evidence>
<sequence length="65" mass="7109">ELRARDAAVTGGLREAGRADCIMEFVEAQRRGVPSPASGIAGLRPWALLGQGFRDSWERWLDGLL</sequence>
<keyword evidence="2" id="KW-1185">Reference proteome</keyword>
<comment type="caution">
    <text evidence="1">The sequence shown here is derived from an EMBL/GenBank/DDBJ whole genome shotgun (WGS) entry which is preliminary data.</text>
</comment>